<dbReference type="RefSeq" id="WP_326927987.1">
    <property type="nucleotide sequence ID" value="NZ_CP123443.1"/>
</dbReference>
<sequence length="299" mass="32106">MLSVLGLSLLACAPLPDTGDPPATPTPTKSITVNYSGLHYVHFTANDPNLSADKTVGFLITSTGSSPSKAEAEVKKGYITRKFTETKKARNVFMFLHEGTAYNLATGSTDISFVVGATASDTNFETSDILQENTSYKIRMYDGDTILEKTFTTKSFSDGDASSEGIIAYMGGLAAVSILPAKPTDEDIAAAKARVSLTIERKAEEIMLIPYANDNYTGEQINYYENMFIQGGCSPTCGTGVSGTYAYVLTQEANTLVPSATFVSSTYILSPQKKIISSSWTAREGVASEIIYNIEIISE</sequence>
<organism evidence="1 2">
    <name type="scientific">Candidatus Haliotispira prima</name>
    <dbReference type="NCBI Taxonomy" id="3034016"/>
    <lineage>
        <taxon>Bacteria</taxon>
        <taxon>Pseudomonadati</taxon>
        <taxon>Spirochaetota</taxon>
        <taxon>Spirochaetia</taxon>
        <taxon>Spirochaetales</taxon>
        <taxon>Spirochaetaceae</taxon>
        <taxon>Candidatus Haliotispira</taxon>
    </lineage>
</organism>
<accession>A0ABY8MIE8</accession>
<keyword evidence="2" id="KW-1185">Reference proteome</keyword>
<evidence type="ECO:0000313" key="2">
    <source>
        <dbReference type="Proteomes" id="UP001228690"/>
    </source>
</evidence>
<evidence type="ECO:0000313" key="1">
    <source>
        <dbReference type="EMBL" id="WGK69797.1"/>
    </source>
</evidence>
<protein>
    <recommendedName>
        <fullName evidence="3">Lipoprotein</fullName>
    </recommendedName>
</protein>
<proteinExistence type="predicted"/>
<dbReference type="Proteomes" id="UP001228690">
    <property type="component" value="Chromosome"/>
</dbReference>
<gene>
    <name evidence="1" type="ORF">P0082_02735</name>
</gene>
<reference evidence="1 2" key="1">
    <citation type="submission" date="2023-04" db="EMBL/GenBank/DDBJ databases">
        <title>Spirochaete genome identified in red abalone sample constitutes a novel genus.</title>
        <authorList>
            <person name="Sharma S.P."/>
            <person name="Purcell C.M."/>
            <person name="Hyde J.R."/>
            <person name="Severin A.J."/>
        </authorList>
    </citation>
    <scope>NUCLEOTIDE SEQUENCE [LARGE SCALE GENOMIC DNA]</scope>
    <source>
        <strain evidence="1 2">SP-2023</strain>
    </source>
</reference>
<name>A0ABY8MIE8_9SPIO</name>
<dbReference type="EMBL" id="CP123443">
    <property type="protein sequence ID" value="WGK69797.1"/>
    <property type="molecule type" value="Genomic_DNA"/>
</dbReference>
<evidence type="ECO:0008006" key="3">
    <source>
        <dbReference type="Google" id="ProtNLM"/>
    </source>
</evidence>